<dbReference type="CDD" id="cd01129">
    <property type="entry name" value="PulE-GspE-like"/>
    <property type="match status" value="1"/>
</dbReference>
<dbReference type="PANTHER" id="PTHR30258">
    <property type="entry name" value="TYPE II SECRETION SYSTEM PROTEIN GSPE-RELATED"/>
    <property type="match status" value="1"/>
</dbReference>
<dbReference type="SUPFAM" id="SSF52540">
    <property type="entry name" value="P-loop containing nucleoside triphosphate hydrolases"/>
    <property type="match status" value="1"/>
</dbReference>
<dbReference type="InterPro" id="IPR007831">
    <property type="entry name" value="T2SS_GspE_N"/>
</dbReference>
<accession>A0ABS1D766</accession>
<evidence type="ECO:0000313" key="5">
    <source>
        <dbReference type="EMBL" id="MBK1662745.1"/>
    </source>
</evidence>
<reference evidence="5 6" key="1">
    <citation type="journal article" date="2020" name="Microorganisms">
        <title>Osmotic Adaptation and Compatible Solute Biosynthesis of Phototrophic Bacteria as Revealed from Genome Analyses.</title>
        <authorList>
            <person name="Imhoff J.F."/>
            <person name="Rahn T."/>
            <person name="Kunzel S."/>
            <person name="Keller A."/>
            <person name="Neulinger S.C."/>
        </authorList>
    </citation>
    <scope>NUCLEOTIDE SEQUENCE [LARGE SCALE GENOMIC DNA]</scope>
    <source>
        <strain evidence="5 6">DSM 15382</strain>
    </source>
</reference>
<comment type="caution">
    <text evidence="5">The sequence shown here is derived from an EMBL/GenBank/DDBJ whole genome shotgun (WGS) entry which is preliminary data.</text>
</comment>
<proteinExistence type="inferred from homology"/>
<dbReference type="Gene3D" id="3.30.450.90">
    <property type="match status" value="1"/>
</dbReference>
<name>A0ABS1D766_9PROT</name>
<dbReference type="PROSITE" id="PS00662">
    <property type="entry name" value="T2SP_E"/>
    <property type="match status" value="1"/>
</dbReference>
<feature type="domain" description="Bacterial type II secretion system protein E" evidence="4">
    <location>
        <begin position="281"/>
        <end position="295"/>
    </location>
</feature>
<evidence type="ECO:0000313" key="6">
    <source>
        <dbReference type="Proteomes" id="UP000697995"/>
    </source>
</evidence>
<dbReference type="InterPro" id="IPR003593">
    <property type="entry name" value="AAA+_ATPase"/>
</dbReference>
<keyword evidence="6" id="KW-1185">Reference proteome</keyword>
<feature type="non-terminal residue" evidence="5">
    <location>
        <position position="383"/>
    </location>
</feature>
<dbReference type="InterPro" id="IPR001482">
    <property type="entry name" value="T2SS/T4SS_dom"/>
</dbReference>
<dbReference type="EMBL" id="NRSG01000725">
    <property type="protein sequence ID" value="MBK1662745.1"/>
    <property type="molecule type" value="Genomic_DNA"/>
</dbReference>
<dbReference type="InterPro" id="IPR037257">
    <property type="entry name" value="T2SS_E_N_sf"/>
</dbReference>
<dbReference type="PANTHER" id="PTHR30258:SF2">
    <property type="entry name" value="COMG OPERON PROTEIN 1"/>
    <property type="match status" value="1"/>
</dbReference>
<dbReference type="SMART" id="SM00382">
    <property type="entry name" value="AAA"/>
    <property type="match status" value="1"/>
</dbReference>
<organism evidence="5 6">
    <name type="scientific">Paracraurococcus ruber</name>
    <dbReference type="NCBI Taxonomy" id="77675"/>
    <lineage>
        <taxon>Bacteria</taxon>
        <taxon>Pseudomonadati</taxon>
        <taxon>Pseudomonadota</taxon>
        <taxon>Alphaproteobacteria</taxon>
        <taxon>Acetobacterales</taxon>
        <taxon>Roseomonadaceae</taxon>
        <taxon>Paracraurococcus</taxon>
    </lineage>
</organism>
<evidence type="ECO:0000256" key="1">
    <source>
        <dbReference type="ARBA" id="ARBA00006611"/>
    </source>
</evidence>
<comment type="similarity">
    <text evidence="1">Belongs to the GSP E family.</text>
</comment>
<dbReference type="Proteomes" id="UP000697995">
    <property type="component" value="Unassembled WGS sequence"/>
</dbReference>
<dbReference type="Pfam" id="PF05157">
    <property type="entry name" value="MshEN"/>
    <property type="match status" value="1"/>
</dbReference>
<evidence type="ECO:0000259" key="4">
    <source>
        <dbReference type="PROSITE" id="PS00662"/>
    </source>
</evidence>
<dbReference type="InterPro" id="IPR027417">
    <property type="entry name" value="P-loop_NTPase"/>
</dbReference>
<dbReference type="Gene3D" id="3.40.50.300">
    <property type="entry name" value="P-loop containing nucleotide triphosphate hydrolases"/>
    <property type="match status" value="1"/>
</dbReference>
<gene>
    <name evidence="5" type="ORF">CKO45_31735</name>
</gene>
<protein>
    <submittedName>
        <fullName evidence="5">Type II secretion system protein GspE</fullName>
    </submittedName>
</protein>
<dbReference type="Pfam" id="PF00437">
    <property type="entry name" value="T2SSE"/>
    <property type="match status" value="1"/>
</dbReference>
<dbReference type="Gene3D" id="3.30.300.160">
    <property type="entry name" value="Type II secretion system, protein E, N-terminal domain"/>
    <property type="match status" value="1"/>
</dbReference>
<evidence type="ECO:0000256" key="3">
    <source>
        <dbReference type="ARBA" id="ARBA00022840"/>
    </source>
</evidence>
<keyword evidence="3" id="KW-0067">ATP-binding</keyword>
<dbReference type="SUPFAM" id="SSF160246">
    <property type="entry name" value="EspE N-terminal domain-like"/>
    <property type="match status" value="1"/>
</dbReference>
<keyword evidence="2" id="KW-0547">Nucleotide-binding</keyword>
<evidence type="ECO:0000256" key="2">
    <source>
        <dbReference type="ARBA" id="ARBA00022741"/>
    </source>
</evidence>
<sequence>MRAEGGTLLLALADPLDGFAAQAAALATGLAVAPAVADPAAIAAALARLDQAAPAEAAAPEAATGSEDAARLRDQASEAPVIRHVNAMILDAVERGASDIHLEATETGLRTRLRIDGVLQDAGAVPAALGTGVLSRLKIMARLDVAERRLPQDGRLRLAVRGRDIDLRLSIIPALDGEGAVLRILDRGTVALDFDALGFTAGEQAAVGAMLAETSRLVLVTGPTGSGKTTTLYAALGTVDRQRLKVVTIEDPVEVRLDGVSQVQVRPQIGFGFAEALRAMLRHDPDVVLVGEIRDPATAEAAAQAALTGHLVLATLHTNDAPSAVTRLMDLGLPDYLIASVLRGVLAQRLVRRLCPACREAHAPPPELAARLGLAPGPVWRPR</sequence>